<feature type="region of interest" description="Disordered" evidence="1">
    <location>
        <begin position="1"/>
        <end position="26"/>
    </location>
</feature>
<protein>
    <submittedName>
        <fullName evidence="2">Uncharacterized protein</fullName>
    </submittedName>
</protein>
<evidence type="ECO:0000256" key="1">
    <source>
        <dbReference type="SAM" id="MobiDB-lite"/>
    </source>
</evidence>
<sequence length="113" mass="11694">MVACKQLTLSPFRREPPARGGQLSSDAAVRACCIVTKLVKPSVGATAQAMGARDRGRGSGSTVGGKDSEGGRSTDTRLRSGVRFTLAGDEAMLTALWISSSGGHGERPTFPSE</sequence>
<organism evidence="2 3">
    <name type="scientific">Streptomyces camponoticapitis</name>
    <dbReference type="NCBI Taxonomy" id="1616125"/>
    <lineage>
        <taxon>Bacteria</taxon>
        <taxon>Bacillati</taxon>
        <taxon>Actinomycetota</taxon>
        <taxon>Actinomycetes</taxon>
        <taxon>Kitasatosporales</taxon>
        <taxon>Streptomycetaceae</taxon>
        <taxon>Streptomyces</taxon>
    </lineage>
</organism>
<feature type="compositionally biased region" description="Basic and acidic residues" evidence="1">
    <location>
        <begin position="66"/>
        <end position="78"/>
    </location>
</feature>
<dbReference type="EMBL" id="BMMV01000021">
    <property type="protein sequence ID" value="GGK16104.1"/>
    <property type="molecule type" value="Genomic_DNA"/>
</dbReference>
<evidence type="ECO:0000313" key="3">
    <source>
        <dbReference type="Proteomes" id="UP000660265"/>
    </source>
</evidence>
<proteinExistence type="predicted"/>
<evidence type="ECO:0000313" key="2">
    <source>
        <dbReference type="EMBL" id="GGK16104.1"/>
    </source>
</evidence>
<reference evidence="3" key="1">
    <citation type="journal article" date="2019" name="Int. J. Syst. Evol. Microbiol.">
        <title>The Global Catalogue of Microorganisms (GCM) 10K type strain sequencing project: providing services to taxonomists for standard genome sequencing and annotation.</title>
        <authorList>
            <consortium name="The Broad Institute Genomics Platform"/>
            <consortium name="The Broad Institute Genome Sequencing Center for Infectious Disease"/>
            <person name="Wu L."/>
            <person name="Ma J."/>
        </authorList>
    </citation>
    <scope>NUCLEOTIDE SEQUENCE [LARGE SCALE GENOMIC DNA]</scope>
    <source>
        <strain evidence="3">CGMCC 4.7275</strain>
    </source>
</reference>
<name>A0ABQ2ELZ6_9ACTN</name>
<feature type="region of interest" description="Disordered" evidence="1">
    <location>
        <begin position="44"/>
        <end position="80"/>
    </location>
</feature>
<gene>
    <name evidence="2" type="ORF">GCM10011583_54970</name>
</gene>
<accession>A0ABQ2ELZ6</accession>
<keyword evidence="3" id="KW-1185">Reference proteome</keyword>
<dbReference type="Proteomes" id="UP000660265">
    <property type="component" value="Unassembled WGS sequence"/>
</dbReference>
<comment type="caution">
    <text evidence="2">The sequence shown here is derived from an EMBL/GenBank/DDBJ whole genome shotgun (WGS) entry which is preliminary data.</text>
</comment>